<evidence type="ECO:0000256" key="1">
    <source>
        <dbReference type="ARBA" id="ARBA00022475"/>
    </source>
</evidence>
<evidence type="ECO:0000256" key="6">
    <source>
        <dbReference type="ARBA" id="ARBA00023136"/>
    </source>
</evidence>
<evidence type="ECO:0000256" key="2">
    <source>
        <dbReference type="ARBA" id="ARBA00022670"/>
    </source>
</evidence>
<accession>A0A382B3E2</accession>
<dbReference type="PANTHER" id="PTHR33695:SF1">
    <property type="entry name" value="LIPOPROTEIN SIGNAL PEPTIDASE"/>
    <property type="match status" value="1"/>
</dbReference>
<dbReference type="EMBL" id="UINC01028017">
    <property type="protein sequence ID" value="SVB08268.1"/>
    <property type="molecule type" value="Genomic_DNA"/>
</dbReference>
<proteinExistence type="inferred from homology"/>
<evidence type="ECO:0000256" key="7">
    <source>
        <dbReference type="SAM" id="Phobius"/>
    </source>
</evidence>
<dbReference type="PRINTS" id="PR00781">
    <property type="entry name" value="LIPOSIGPTASE"/>
</dbReference>
<keyword evidence="1" id="KW-1003">Cell membrane</keyword>
<keyword evidence="2" id="KW-0645">Protease</keyword>
<evidence type="ECO:0000256" key="3">
    <source>
        <dbReference type="ARBA" id="ARBA00022692"/>
    </source>
</evidence>
<reference evidence="8" key="1">
    <citation type="submission" date="2018-05" db="EMBL/GenBank/DDBJ databases">
        <authorList>
            <person name="Lanie J.A."/>
            <person name="Ng W.-L."/>
            <person name="Kazmierczak K.M."/>
            <person name="Andrzejewski T.M."/>
            <person name="Davidsen T.M."/>
            <person name="Wayne K.J."/>
            <person name="Tettelin H."/>
            <person name="Glass J.I."/>
            <person name="Rusch D."/>
            <person name="Podicherti R."/>
            <person name="Tsui H.-C.T."/>
            <person name="Winkler M.E."/>
        </authorList>
    </citation>
    <scope>NUCLEOTIDE SEQUENCE</scope>
</reference>
<dbReference type="HAMAP" id="MF_00161">
    <property type="entry name" value="LspA"/>
    <property type="match status" value="1"/>
</dbReference>
<dbReference type="InterPro" id="IPR001872">
    <property type="entry name" value="Peptidase_A8"/>
</dbReference>
<evidence type="ECO:0008006" key="9">
    <source>
        <dbReference type="Google" id="ProtNLM"/>
    </source>
</evidence>
<dbReference type="GO" id="GO:0006508">
    <property type="term" value="P:proteolysis"/>
    <property type="evidence" value="ECO:0007669"/>
    <property type="project" value="UniProtKB-KW"/>
</dbReference>
<protein>
    <recommendedName>
        <fullName evidence="9">Lipoprotein signal peptidase</fullName>
    </recommendedName>
</protein>
<dbReference type="GO" id="GO:0016020">
    <property type="term" value="C:membrane"/>
    <property type="evidence" value="ECO:0007669"/>
    <property type="project" value="InterPro"/>
</dbReference>
<dbReference type="Pfam" id="PF01252">
    <property type="entry name" value="Peptidase_A8"/>
    <property type="match status" value="1"/>
</dbReference>
<evidence type="ECO:0000256" key="4">
    <source>
        <dbReference type="ARBA" id="ARBA00022801"/>
    </source>
</evidence>
<gene>
    <name evidence="8" type="ORF">METZ01_LOCUS161122</name>
</gene>
<keyword evidence="6 7" id="KW-0472">Membrane</keyword>
<dbReference type="GO" id="GO:0004190">
    <property type="term" value="F:aspartic-type endopeptidase activity"/>
    <property type="evidence" value="ECO:0007669"/>
    <property type="project" value="InterPro"/>
</dbReference>
<keyword evidence="4" id="KW-0378">Hydrolase</keyword>
<organism evidence="8">
    <name type="scientific">marine metagenome</name>
    <dbReference type="NCBI Taxonomy" id="408172"/>
    <lineage>
        <taxon>unclassified sequences</taxon>
        <taxon>metagenomes</taxon>
        <taxon>ecological metagenomes</taxon>
    </lineage>
</organism>
<feature type="transmembrane region" description="Helical" evidence="7">
    <location>
        <begin position="62"/>
        <end position="85"/>
    </location>
</feature>
<name>A0A382B3E2_9ZZZZ</name>
<evidence type="ECO:0000256" key="5">
    <source>
        <dbReference type="ARBA" id="ARBA00022989"/>
    </source>
</evidence>
<evidence type="ECO:0000313" key="8">
    <source>
        <dbReference type="EMBL" id="SVB08268.1"/>
    </source>
</evidence>
<dbReference type="AlphaFoldDB" id="A0A382B3E2"/>
<keyword evidence="3 7" id="KW-0812">Transmembrane</keyword>
<dbReference type="NCBIfam" id="TIGR00077">
    <property type="entry name" value="lspA"/>
    <property type="match status" value="1"/>
</dbReference>
<keyword evidence="5 7" id="KW-1133">Transmembrane helix</keyword>
<sequence length="188" mass="20593">MRGVTTPKATINNARILLVALLTLALDQLTKWVVIQKLPFNGEPVAVVDGFFELVHFGNTGAAWSLFSGQNFWLALFSLAALIFLWVSRRQFGAEKALGQVALGLILGGVVGNLIDRVVHHHVVDFLQFYIPFRFPAFNVADSGICTGVGLMFLQSFRKPKPGETWARKGKVPLAVDGLSEPDEESEA</sequence>
<dbReference type="PANTHER" id="PTHR33695">
    <property type="entry name" value="LIPOPROTEIN SIGNAL PEPTIDASE"/>
    <property type="match status" value="1"/>
</dbReference>
<feature type="transmembrane region" description="Helical" evidence="7">
    <location>
        <begin position="135"/>
        <end position="154"/>
    </location>
</feature>
<feature type="transmembrane region" description="Helical" evidence="7">
    <location>
        <begin position="97"/>
        <end position="115"/>
    </location>
</feature>